<dbReference type="Gene3D" id="3.10.450.50">
    <property type="match status" value="1"/>
</dbReference>
<dbReference type="Pfam" id="PF12680">
    <property type="entry name" value="SnoaL_2"/>
    <property type="match status" value="1"/>
</dbReference>
<evidence type="ECO:0000259" key="1">
    <source>
        <dbReference type="Pfam" id="PF12680"/>
    </source>
</evidence>
<organism evidence="2 3">
    <name type="scientific">Halosimplex pelagicum</name>
    <dbReference type="NCBI Taxonomy" id="869886"/>
    <lineage>
        <taxon>Archaea</taxon>
        <taxon>Methanobacteriati</taxon>
        <taxon>Methanobacteriota</taxon>
        <taxon>Stenosarchaea group</taxon>
        <taxon>Halobacteria</taxon>
        <taxon>Halobacteriales</taxon>
        <taxon>Haloarculaceae</taxon>
        <taxon>Halosimplex</taxon>
    </lineage>
</organism>
<evidence type="ECO:0000313" key="3">
    <source>
        <dbReference type="Proteomes" id="UP000509346"/>
    </source>
</evidence>
<gene>
    <name evidence="2" type="ORF">HZS54_00620</name>
</gene>
<name>A0A7D5TA49_9EURY</name>
<dbReference type="InterPro" id="IPR037401">
    <property type="entry name" value="SnoaL-like"/>
</dbReference>
<dbReference type="SUPFAM" id="SSF54427">
    <property type="entry name" value="NTF2-like"/>
    <property type="match status" value="1"/>
</dbReference>
<sequence length="125" mass="13645">MTDGAERARAYYRALDEADYDGLADLLAEGFVHDRPDRTIDGRDRFVAFMREERPQTDTDHQIEAVFAARGGVGERGADGDEDAAAGSVAVQGRLLAADGSAITGFVDVFRLSEAEIERIETYTD</sequence>
<proteinExistence type="predicted"/>
<dbReference type="AlphaFoldDB" id="A0A7D5TA49"/>
<dbReference type="Proteomes" id="UP000509346">
    <property type="component" value="Chromosome"/>
</dbReference>
<reference evidence="2 3" key="1">
    <citation type="submission" date="2020-07" db="EMBL/GenBank/DDBJ databases">
        <title>Halosimplex litoreum sp. nov. and Halosimplex rubrum sp. nov., isolated from different salt environments.</title>
        <authorList>
            <person name="Cui H."/>
        </authorList>
    </citation>
    <scope>NUCLEOTIDE SEQUENCE [LARGE SCALE GENOMIC DNA]</scope>
    <source>
        <strain evidence="2 3">R2</strain>
    </source>
</reference>
<dbReference type="RefSeq" id="WP_179920047.1">
    <property type="nucleotide sequence ID" value="NZ_CP058909.1"/>
</dbReference>
<keyword evidence="3" id="KW-1185">Reference proteome</keyword>
<feature type="domain" description="SnoaL-like" evidence="1">
    <location>
        <begin position="8"/>
        <end position="117"/>
    </location>
</feature>
<evidence type="ECO:0000313" key="2">
    <source>
        <dbReference type="EMBL" id="QLH80215.1"/>
    </source>
</evidence>
<dbReference type="GeneID" id="56081047"/>
<dbReference type="InterPro" id="IPR032710">
    <property type="entry name" value="NTF2-like_dom_sf"/>
</dbReference>
<protein>
    <submittedName>
        <fullName evidence="2">Nuclear transport factor 2 family protein</fullName>
    </submittedName>
</protein>
<dbReference type="KEGG" id="hpel:HZS54_00620"/>
<accession>A0A7D5TA49</accession>
<dbReference type="OrthoDB" id="145984at2157"/>
<dbReference type="EMBL" id="CP058909">
    <property type="protein sequence ID" value="QLH80215.1"/>
    <property type="molecule type" value="Genomic_DNA"/>
</dbReference>